<dbReference type="SMART" id="SM00385">
    <property type="entry name" value="CYCLIN"/>
    <property type="match status" value="1"/>
</dbReference>
<dbReference type="InterPro" id="IPR013763">
    <property type="entry name" value="Cyclin-like_dom"/>
</dbReference>
<protein>
    <recommendedName>
        <fullName evidence="3">Cyclin-like domain-containing protein</fullName>
    </recommendedName>
</protein>
<dbReference type="OrthoDB" id="25002at2759"/>
<dbReference type="GO" id="GO:0006357">
    <property type="term" value="P:regulation of transcription by RNA polymerase II"/>
    <property type="evidence" value="ECO:0007669"/>
    <property type="project" value="InterPro"/>
</dbReference>
<dbReference type="Proteomes" id="UP000761534">
    <property type="component" value="Unassembled WGS sequence"/>
</dbReference>
<evidence type="ECO:0000313" key="5">
    <source>
        <dbReference type="Proteomes" id="UP000761534"/>
    </source>
</evidence>
<evidence type="ECO:0000259" key="3">
    <source>
        <dbReference type="SMART" id="SM00385"/>
    </source>
</evidence>
<reference evidence="4" key="1">
    <citation type="journal article" date="2019" name="G3 (Bethesda)">
        <title>Genome Assemblies of Two Rare Opportunistic Yeast Pathogens: Diutina rugosa (syn. Candida rugosa) and Trichomonascus ciferrii (syn. Candida ciferrii).</title>
        <authorList>
            <person name="Mixao V."/>
            <person name="Saus E."/>
            <person name="Hansen A.P."/>
            <person name="Lass-Florl C."/>
            <person name="Gabaldon T."/>
        </authorList>
    </citation>
    <scope>NUCLEOTIDE SEQUENCE</scope>
    <source>
        <strain evidence="4">CBS 4856</strain>
    </source>
</reference>
<comment type="caution">
    <text evidence="4">The sequence shown here is derived from an EMBL/GenBank/DDBJ whole genome shotgun (WGS) entry which is preliminary data.</text>
</comment>
<evidence type="ECO:0000256" key="2">
    <source>
        <dbReference type="SAM" id="MobiDB-lite"/>
    </source>
</evidence>
<evidence type="ECO:0000256" key="1">
    <source>
        <dbReference type="RuleBase" id="RU000383"/>
    </source>
</evidence>
<dbReference type="EMBL" id="SWFS01000078">
    <property type="protein sequence ID" value="KAA8916818.1"/>
    <property type="molecule type" value="Genomic_DNA"/>
</dbReference>
<keyword evidence="1" id="KW-0195">Cyclin</keyword>
<sequence>MGDDKTVEKNRNEGGNTTNGQKEEPKKSSWLGDRLTPISASNNTTNKHRDQSPRRNHNIHSNGLRADTRSPRPAHLPRTPTKTPASTPPPPPRQPPPPPPRAQMERKKNSWVFSQSEIFTESPSVKAGIPFEEESVKRAKGINAMIKAGGGLKLPEITINTGSTFFHRFFVRHSFKEFHYYEIAGAALLLATKITEHHRKLRDFAVLFTKIAQHNPKLNVDEQSPEYWKWRNSLVLNEEHLLETLCFDLTLDDPYAILKDILVKYGLHNQKYFRRASQQFVNDACRTVLYLLYPTQTVVATAVYWASHILKTPVENKETGKPFWEDLEIEENQLVEACDLIADIYSPLFQKIPDLDKECQPYTRISDTGSETPYDSTANNTPAHETNYADPSAVTPSKRKTNNDNEQHDDTPKVPKVGETDN</sequence>
<feature type="region of interest" description="Disordered" evidence="2">
    <location>
        <begin position="1"/>
        <end position="108"/>
    </location>
</feature>
<dbReference type="InterPro" id="IPR006671">
    <property type="entry name" value="Cyclin_N"/>
</dbReference>
<organism evidence="4 5">
    <name type="scientific">Trichomonascus ciferrii</name>
    <dbReference type="NCBI Taxonomy" id="44093"/>
    <lineage>
        <taxon>Eukaryota</taxon>
        <taxon>Fungi</taxon>
        <taxon>Dikarya</taxon>
        <taxon>Ascomycota</taxon>
        <taxon>Saccharomycotina</taxon>
        <taxon>Dipodascomycetes</taxon>
        <taxon>Dipodascales</taxon>
        <taxon>Trichomonascaceae</taxon>
        <taxon>Trichomonascus</taxon>
        <taxon>Trichomonascus ciferrii complex</taxon>
    </lineage>
</organism>
<dbReference type="Gene3D" id="1.10.472.10">
    <property type="entry name" value="Cyclin-like"/>
    <property type="match status" value="2"/>
</dbReference>
<feature type="compositionally biased region" description="Polar residues" evidence="2">
    <location>
        <begin position="363"/>
        <end position="384"/>
    </location>
</feature>
<dbReference type="GO" id="GO:0016538">
    <property type="term" value="F:cyclin-dependent protein serine/threonine kinase regulator activity"/>
    <property type="evidence" value="ECO:0007669"/>
    <property type="project" value="InterPro"/>
</dbReference>
<dbReference type="SUPFAM" id="SSF47954">
    <property type="entry name" value="Cyclin-like"/>
    <property type="match status" value="2"/>
</dbReference>
<feature type="domain" description="Cyclin-like" evidence="3">
    <location>
        <begin position="143"/>
        <end position="243"/>
    </location>
</feature>
<dbReference type="InterPro" id="IPR036915">
    <property type="entry name" value="Cyclin-like_sf"/>
</dbReference>
<dbReference type="VEuPathDB" id="FungiDB:TRICI_000937"/>
<evidence type="ECO:0000313" key="4">
    <source>
        <dbReference type="EMBL" id="KAA8916818.1"/>
    </source>
</evidence>
<dbReference type="AlphaFoldDB" id="A0A642VAE3"/>
<dbReference type="PANTHER" id="PTHR10026">
    <property type="entry name" value="CYCLIN"/>
    <property type="match status" value="1"/>
</dbReference>
<feature type="region of interest" description="Disordered" evidence="2">
    <location>
        <begin position="362"/>
        <end position="422"/>
    </location>
</feature>
<dbReference type="CDD" id="cd20546">
    <property type="entry name" value="CYCLIN_SpCG1C_ScCTK2-like_rpt2"/>
    <property type="match status" value="1"/>
</dbReference>
<comment type="similarity">
    <text evidence="1">Belongs to the cyclin family.</text>
</comment>
<feature type="compositionally biased region" description="Basic and acidic residues" evidence="2">
    <location>
        <begin position="1"/>
        <end position="12"/>
    </location>
</feature>
<gene>
    <name evidence="4" type="ORF">TRICI_000937</name>
</gene>
<dbReference type="InterPro" id="IPR043198">
    <property type="entry name" value="Cyclin/Ssn8"/>
</dbReference>
<feature type="compositionally biased region" description="Basic and acidic residues" evidence="2">
    <location>
        <begin position="401"/>
        <end position="422"/>
    </location>
</feature>
<accession>A0A642VAE3</accession>
<name>A0A642VAE3_9ASCO</name>
<dbReference type="Pfam" id="PF00134">
    <property type="entry name" value="Cyclin_N"/>
    <property type="match status" value="1"/>
</dbReference>
<proteinExistence type="inferred from homology"/>
<keyword evidence="5" id="KW-1185">Reference proteome</keyword>
<feature type="compositionally biased region" description="Pro residues" evidence="2">
    <location>
        <begin position="86"/>
        <end position="101"/>
    </location>
</feature>